<keyword evidence="12" id="KW-1185">Reference proteome</keyword>
<dbReference type="InterPro" id="IPR036388">
    <property type="entry name" value="WH-like_DNA-bd_sf"/>
</dbReference>
<gene>
    <name evidence="11" type="ORF">GCM10010315_56920</name>
</gene>
<reference evidence="11 12" key="1">
    <citation type="journal article" date="2019" name="Int. J. Syst. Evol. Microbiol.">
        <title>The Global Catalogue of Microorganisms (GCM) 10K type strain sequencing project: providing services to taxonomists for standard genome sequencing and annotation.</title>
        <authorList>
            <consortium name="The Broad Institute Genomics Platform"/>
            <consortium name="The Broad Institute Genome Sequencing Center for Infectious Disease"/>
            <person name="Wu L."/>
            <person name="Ma J."/>
        </authorList>
    </citation>
    <scope>NUCLEOTIDE SEQUENCE [LARGE SCALE GENOMIC DNA]</scope>
    <source>
        <strain evidence="11 12">JCM 4542</strain>
    </source>
</reference>
<keyword evidence="6 8" id="KW-0234">DNA repair</keyword>
<dbReference type="InterPro" id="IPR008332">
    <property type="entry name" value="MethylG_MeTrfase_N"/>
</dbReference>
<keyword evidence="5 8" id="KW-0227">DNA damage</keyword>
<evidence type="ECO:0000313" key="12">
    <source>
        <dbReference type="Proteomes" id="UP001500886"/>
    </source>
</evidence>
<protein>
    <recommendedName>
        <fullName evidence="8">Methylated-DNA--protein-cysteine methyltransferase</fullName>
        <ecNumber evidence="8">2.1.1.63</ecNumber>
    </recommendedName>
    <alternativeName>
        <fullName evidence="8">6-O-methylguanine-DNA methyltransferase</fullName>
        <shortName evidence="8">MGMT</shortName>
    </alternativeName>
    <alternativeName>
        <fullName evidence="8">O-6-methylguanine-DNA-alkyltransferase</fullName>
    </alternativeName>
</protein>
<feature type="domain" description="Methylguanine DNA methyltransferase ribonuclease-like" evidence="10">
    <location>
        <begin position="9"/>
        <end position="80"/>
    </location>
</feature>
<comment type="catalytic activity">
    <reaction evidence="1 8">
        <text>a 4-O-methyl-thymidine in DNA + L-cysteinyl-[protein] = a thymidine in DNA + S-methyl-L-cysteinyl-[protein]</text>
        <dbReference type="Rhea" id="RHEA:53428"/>
        <dbReference type="Rhea" id="RHEA-COMP:10131"/>
        <dbReference type="Rhea" id="RHEA-COMP:10132"/>
        <dbReference type="Rhea" id="RHEA-COMP:13555"/>
        <dbReference type="Rhea" id="RHEA-COMP:13556"/>
        <dbReference type="ChEBI" id="CHEBI:29950"/>
        <dbReference type="ChEBI" id="CHEBI:82612"/>
        <dbReference type="ChEBI" id="CHEBI:137386"/>
        <dbReference type="ChEBI" id="CHEBI:137387"/>
        <dbReference type="EC" id="2.1.1.63"/>
    </reaction>
</comment>
<dbReference type="Pfam" id="PF02870">
    <property type="entry name" value="Methyltransf_1N"/>
    <property type="match status" value="1"/>
</dbReference>
<accession>A0ABN3U5Z1</accession>
<comment type="catalytic activity">
    <reaction evidence="7 8">
        <text>a 6-O-methyl-2'-deoxyguanosine in DNA + L-cysteinyl-[protein] = S-methyl-L-cysteinyl-[protein] + a 2'-deoxyguanosine in DNA</text>
        <dbReference type="Rhea" id="RHEA:24000"/>
        <dbReference type="Rhea" id="RHEA-COMP:10131"/>
        <dbReference type="Rhea" id="RHEA-COMP:10132"/>
        <dbReference type="Rhea" id="RHEA-COMP:11367"/>
        <dbReference type="Rhea" id="RHEA-COMP:11368"/>
        <dbReference type="ChEBI" id="CHEBI:29950"/>
        <dbReference type="ChEBI" id="CHEBI:82612"/>
        <dbReference type="ChEBI" id="CHEBI:85445"/>
        <dbReference type="ChEBI" id="CHEBI:85448"/>
        <dbReference type="EC" id="2.1.1.63"/>
    </reaction>
</comment>
<comment type="function">
    <text evidence="8">Involved in the cellular defense against the biological effects of O6-methylguanine (O6-MeG) and O4-methylthymine (O4-MeT) in DNA. Repairs the methylated nucleobase in DNA by stoichiometrically transferring the methyl group to a cysteine residue in the enzyme. This is a suicide reaction: the enzyme is irreversibly inactivated.</text>
</comment>
<dbReference type="HAMAP" id="MF_00772">
    <property type="entry name" value="OGT"/>
    <property type="match status" value="1"/>
</dbReference>
<dbReference type="InterPro" id="IPR036217">
    <property type="entry name" value="MethylDNA_cys_MeTrfase_DNAb"/>
</dbReference>
<dbReference type="CDD" id="cd06445">
    <property type="entry name" value="ATase"/>
    <property type="match status" value="1"/>
</dbReference>
<dbReference type="Gene3D" id="1.10.10.10">
    <property type="entry name" value="Winged helix-like DNA-binding domain superfamily/Winged helix DNA-binding domain"/>
    <property type="match status" value="1"/>
</dbReference>
<evidence type="ECO:0000256" key="8">
    <source>
        <dbReference type="HAMAP-Rule" id="MF_00772"/>
    </source>
</evidence>
<name>A0ABN3U5Z1_9ACTN</name>
<proteinExistence type="inferred from homology"/>
<feature type="domain" description="Methylated-DNA-[protein]-cysteine S-methyltransferase DNA binding" evidence="9">
    <location>
        <begin position="85"/>
        <end position="163"/>
    </location>
</feature>
<dbReference type="PANTHER" id="PTHR10815">
    <property type="entry name" value="METHYLATED-DNA--PROTEIN-CYSTEINE METHYLTRANSFERASE"/>
    <property type="match status" value="1"/>
</dbReference>
<dbReference type="EC" id="2.1.1.63" evidence="8"/>
<keyword evidence="2 8" id="KW-0963">Cytoplasm</keyword>
<dbReference type="EMBL" id="BAAASL010000029">
    <property type="protein sequence ID" value="GAA2725257.1"/>
    <property type="molecule type" value="Genomic_DNA"/>
</dbReference>
<dbReference type="InterPro" id="IPR036631">
    <property type="entry name" value="MGMT_N_sf"/>
</dbReference>
<evidence type="ECO:0000256" key="4">
    <source>
        <dbReference type="ARBA" id="ARBA00022679"/>
    </source>
</evidence>
<evidence type="ECO:0000256" key="2">
    <source>
        <dbReference type="ARBA" id="ARBA00022490"/>
    </source>
</evidence>
<comment type="miscellaneous">
    <text evidence="8">This enzyme catalyzes only one turnover and therefore is not strictly catalytic. According to one definition, an enzyme is a biocatalyst that acts repeatedly and over many reaction cycles.</text>
</comment>
<dbReference type="Gene3D" id="3.30.160.70">
    <property type="entry name" value="Methylated DNA-protein cysteine methyltransferase domain"/>
    <property type="match status" value="1"/>
</dbReference>
<evidence type="ECO:0000256" key="7">
    <source>
        <dbReference type="ARBA" id="ARBA00049348"/>
    </source>
</evidence>
<keyword evidence="3 8" id="KW-0489">Methyltransferase</keyword>
<dbReference type="Pfam" id="PF01035">
    <property type="entry name" value="DNA_binding_1"/>
    <property type="match status" value="1"/>
</dbReference>
<dbReference type="Proteomes" id="UP001500886">
    <property type="component" value="Unassembled WGS sequence"/>
</dbReference>
<dbReference type="InterPro" id="IPR014048">
    <property type="entry name" value="MethylDNA_cys_MeTrfase_DNA-bd"/>
</dbReference>
<dbReference type="InterPro" id="IPR001497">
    <property type="entry name" value="MethylDNA_cys_MeTrfase_AS"/>
</dbReference>
<evidence type="ECO:0000256" key="1">
    <source>
        <dbReference type="ARBA" id="ARBA00001286"/>
    </source>
</evidence>
<evidence type="ECO:0000259" key="9">
    <source>
        <dbReference type="Pfam" id="PF01035"/>
    </source>
</evidence>
<keyword evidence="4 8" id="KW-0808">Transferase</keyword>
<comment type="caution">
    <text evidence="11">The sequence shown here is derived from an EMBL/GenBank/DDBJ whole genome shotgun (WGS) entry which is preliminary data.</text>
</comment>
<organism evidence="11 12">
    <name type="scientific">Streptomyces luteosporeus</name>
    <dbReference type="NCBI Taxonomy" id="173856"/>
    <lineage>
        <taxon>Bacteria</taxon>
        <taxon>Bacillati</taxon>
        <taxon>Actinomycetota</taxon>
        <taxon>Actinomycetes</taxon>
        <taxon>Kitasatosporales</taxon>
        <taxon>Streptomycetaceae</taxon>
        <taxon>Streptomyces</taxon>
    </lineage>
</organism>
<evidence type="ECO:0000256" key="3">
    <source>
        <dbReference type="ARBA" id="ARBA00022603"/>
    </source>
</evidence>
<dbReference type="PROSITE" id="PS00374">
    <property type="entry name" value="MGMT"/>
    <property type="match status" value="1"/>
</dbReference>
<evidence type="ECO:0000256" key="5">
    <source>
        <dbReference type="ARBA" id="ARBA00022763"/>
    </source>
</evidence>
<dbReference type="InterPro" id="IPR023546">
    <property type="entry name" value="MGMT"/>
</dbReference>
<dbReference type="RefSeq" id="WP_344439487.1">
    <property type="nucleotide sequence ID" value="NZ_BAAASL010000029.1"/>
</dbReference>
<evidence type="ECO:0000259" key="10">
    <source>
        <dbReference type="Pfam" id="PF02870"/>
    </source>
</evidence>
<comment type="subcellular location">
    <subcellularLocation>
        <location evidence="8">Cytoplasm</location>
    </subcellularLocation>
</comment>
<dbReference type="SUPFAM" id="SSF53155">
    <property type="entry name" value="Methylated DNA-protein cysteine methyltransferase domain"/>
    <property type="match status" value="1"/>
</dbReference>
<feature type="active site" description="Nucleophile; methyl group acceptor" evidence="8">
    <location>
        <position position="136"/>
    </location>
</feature>
<evidence type="ECO:0000256" key="6">
    <source>
        <dbReference type="ARBA" id="ARBA00023204"/>
    </source>
</evidence>
<evidence type="ECO:0000313" key="11">
    <source>
        <dbReference type="EMBL" id="GAA2725257.1"/>
    </source>
</evidence>
<dbReference type="SUPFAM" id="SSF46767">
    <property type="entry name" value="Methylated DNA-protein cysteine methyltransferase, C-terminal domain"/>
    <property type="match status" value="1"/>
</dbReference>
<dbReference type="NCBIfam" id="TIGR00589">
    <property type="entry name" value="ogt"/>
    <property type="match status" value="1"/>
</dbReference>
<dbReference type="PANTHER" id="PTHR10815:SF5">
    <property type="entry name" value="METHYLATED-DNA--PROTEIN-CYSTEINE METHYLTRANSFERASE"/>
    <property type="match status" value="1"/>
</dbReference>
<comment type="similarity">
    <text evidence="8">Belongs to the MGMT family.</text>
</comment>
<sequence>MTTPVQRTHTVVDSPYGPLTLVAEGRHLVGLYMEDQRHRPPVERFGRRLPDAGGEPFAETVRQLREYFAGERREFDLPLLLHGTDFQQRVWAALREIPYGRTWTYGELAEHIGQPTGSRAVGLANGRNPLGIVVPCHRVVGADGSLTGYGGGIERKRALLAHECALPATSGDAQAALF</sequence>